<dbReference type="InterPro" id="IPR029058">
    <property type="entry name" value="AB_hydrolase_fold"/>
</dbReference>
<protein>
    <submittedName>
        <fullName evidence="4">Alpha/beta hydrolase</fullName>
    </submittedName>
</protein>
<comment type="caution">
    <text evidence="4">The sequence shown here is derived from an EMBL/GenBank/DDBJ whole genome shotgun (WGS) entry which is preliminary data.</text>
</comment>
<accession>A0A934PQG1</accession>
<dbReference type="Proteomes" id="UP000609172">
    <property type="component" value="Unassembled WGS sequence"/>
</dbReference>
<dbReference type="RefSeq" id="WP_200106885.1">
    <property type="nucleotide sequence ID" value="NZ_JAEHFV010000006.1"/>
</dbReference>
<dbReference type="PANTHER" id="PTHR48081:SF13">
    <property type="entry name" value="ALPHA_BETA HYDROLASE"/>
    <property type="match status" value="1"/>
</dbReference>
<evidence type="ECO:0000259" key="3">
    <source>
        <dbReference type="Pfam" id="PF20434"/>
    </source>
</evidence>
<keyword evidence="5" id="KW-1185">Reference proteome</keyword>
<dbReference type="EMBL" id="JAEHFV010000006">
    <property type="protein sequence ID" value="MBK0370753.1"/>
    <property type="molecule type" value="Genomic_DNA"/>
</dbReference>
<dbReference type="InterPro" id="IPR049492">
    <property type="entry name" value="BD-FAE-like_dom"/>
</dbReference>
<dbReference type="Pfam" id="PF20434">
    <property type="entry name" value="BD-FAE"/>
    <property type="match status" value="1"/>
</dbReference>
<keyword evidence="2" id="KW-0732">Signal</keyword>
<dbReference type="PANTHER" id="PTHR48081">
    <property type="entry name" value="AB HYDROLASE SUPERFAMILY PROTEIN C4A8.06C"/>
    <property type="match status" value="1"/>
</dbReference>
<evidence type="ECO:0000256" key="2">
    <source>
        <dbReference type="SAM" id="SignalP"/>
    </source>
</evidence>
<dbReference type="Gene3D" id="3.40.50.1820">
    <property type="entry name" value="alpha/beta hydrolase"/>
    <property type="match status" value="1"/>
</dbReference>
<reference evidence="4" key="1">
    <citation type="submission" date="2020-12" db="EMBL/GenBank/DDBJ databases">
        <title>Bacterial novel species Flavobacterium sp. SE-1-e isolated from soil.</title>
        <authorList>
            <person name="Jung H.-Y."/>
        </authorList>
    </citation>
    <scope>NUCLEOTIDE SEQUENCE</scope>
    <source>
        <strain evidence="4">SE-1-e</strain>
    </source>
</reference>
<dbReference type="AlphaFoldDB" id="A0A934PQG1"/>
<feature type="chain" id="PRO_5037757072" evidence="2">
    <location>
        <begin position="19"/>
        <end position="319"/>
    </location>
</feature>
<evidence type="ECO:0000256" key="1">
    <source>
        <dbReference type="ARBA" id="ARBA00022801"/>
    </source>
</evidence>
<sequence>MKKILFIIFALMTFTLNAQVKYSIDTSFTPHSTYLKEVKKYPNIKIKTPQEFKSVKTIADIPYKNTATRPLHLDAFLPKKGKNHTAIVMIHGGGWKSGNKTNLKPLAQTLTSLGYACFPVEYQLSLEAKYPEGVYDVKNAIQFVIENHKKFKIDTTKMVILGCSSGGQMAALIGTTNNNPKFQDSIKKNNHTTAVQAIIDVDGILAFHHPQSAEGTVASFWLGGTYEEKPEIWEEASALNHTDSQTPPTLFINSQFERFHAGRDDMIAILKKNNIDYEIKYIENSPHPFWLLDPYFDQTVKYINDFLNKIFKNKKEIDN</sequence>
<keyword evidence="1 4" id="KW-0378">Hydrolase</keyword>
<name>A0A934PQG1_9FLAO</name>
<organism evidence="4 5">
    <name type="scientific">Flavobacterium agrisoli</name>
    <dbReference type="NCBI Taxonomy" id="2793066"/>
    <lineage>
        <taxon>Bacteria</taxon>
        <taxon>Pseudomonadati</taxon>
        <taxon>Bacteroidota</taxon>
        <taxon>Flavobacteriia</taxon>
        <taxon>Flavobacteriales</taxon>
        <taxon>Flavobacteriaceae</taxon>
        <taxon>Flavobacterium</taxon>
    </lineage>
</organism>
<feature type="domain" description="BD-FAE-like" evidence="3">
    <location>
        <begin position="73"/>
        <end position="254"/>
    </location>
</feature>
<dbReference type="SUPFAM" id="SSF53474">
    <property type="entry name" value="alpha/beta-Hydrolases"/>
    <property type="match status" value="1"/>
</dbReference>
<proteinExistence type="predicted"/>
<gene>
    <name evidence="4" type="ORF">I5M07_13030</name>
</gene>
<feature type="signal peptide" evidence="2">
    <location>
        <begin position="1"/>
        <end position="18"/>
    </location>
</feature>
<dbReference type="GO" id="GO:0016787">
    <property type="term" value="F:hydrolase activity"/>
    <property type="evidence" value="ECO:0007669"/>
    <property type="project" value="UniProtKB-KW"/>
</dbReference>
<evidence type="ECO:0000313" key="5">
    <source>
        <dbReference type="Proteomes" id="UP000609172"/>
    </source>
</evidence>
<dbReference type="InterPro" id="IPR050300">
    <property type="entry name" value="GDXG_lipolytic_enzyme"/>
</dbReference>
<evidence type="ECO:0000313" key="4">
    <source>
        <dbReference type="EMBL" id="MBK0370753.1"/>
    </source>
</evidence>